<proteinExistence type="predicted"/>
<gene>
    <name evidence="1" type="ordered locus">CKL_2891</name>
</gene>
<reference evidence="1 2" key="1">
    <citation type="journal article" date="2008" name="Proc. Natl. Acad. Sci. U.S.A.">
        <title>The genome of Clostridium kluyveri, a strict anaerobe with unique metabolic features.</title>
        <authorList>
            <person name="Seedorf H."/>
            <person name="Fricke W.F."/>
            <person name="Veith B."/>
            <person name="Brueggemann H."/>
            <person name="Liesegang H."/>
            <person name="Strittmatter A."/>
            <person name="Miethke M."/>
            <person name="Buckel W."/>
            <person name="Hinderberger J."/>
            <person name="Li F."/>
            <person name="Hagemeier C."/>
            <person name="Thauer R.K."/>
            <person name="Gottschalk G."/>
        </authorList>
    </citation>
    <scope>NUCLEOTIDE SEQUENCE [LARGE SCALE GENOMIC DNA]</scope>
    <source>
        <strain evidence="2">ATCC 8527 / DSM 555 / NCIMB 10680</strain>
    </source>
</reference>
<keyword evidence="2" id="KW-1185">Reference proteome</keyword>
<dbReference type="Proteomes" id="UP000002411">
    <property type="component" value="Chromosome"/>
</dbReference>
<protein>
    <submittedName>
        <fullName evidence="1">Uncharacterized protein</fullName>
    </submittedName>
</protein>
<dbReference type="KEGG" id="ckl:CKL_2891"/>
<evidence type="ECO:0000313" key="1">
    <source>
        <dbReference type="EMBL" id="EDK34903.1"/>
    </source>
</evidence>
<accession>A5N1A7</accession>
<evidence type="ECO:0000313" key="2">
    <source>
        <dbReference type="Proteomes" id="UP000002411"/>
    </source>
</evidence>
<dbReference type="EMBL" id="CP000673">
    <property type="protein sequence ID" value="EDK34903.1"/>
    <property type="molecule type" value="Genomic_DNA"/>
</dbReference>
<organism evidence="1 2">
    <name type="scientific">Clostridium kluyveri (strain ATCC 8527 / DSM 555 / NBRC 12016 / NCIMB 10680 / K1)</name>
    <dbReference type="NCBI Taxonomy" id="431943"/>
    <lineage>
        <taxon>Bacteria</taxon>
        <taxon>Bacillati</taxon>
        <taxon>Bacillota</taxon>
        <taxon>Clostridia</taxon>
        <taxon>Eubacteriales</taxon>
        <taxon>Clostridiaceae</taxon>
        <taxon>Clostridium</taxon>
    </lineage>
</organism>
<name>A5N1A7_CLOK5</name>
<sequence>MEQCLKLCIKRFHSYTVSQTTSPSTTAQTCCYPAVHPPLWPTMKRKWSRLRRCARIIDAVYCLSGEELNRGTSYEIR</sequence>
<dbReference type="HOGENOM" id="CLU_2631915_0_0_9"/>
<dbReference type="AlphaFoldDB" id="A5N1A7"/>